<keyword evidence="4" id="KW-0862">Zinc</keyword>
<proteinExistence type="predicted"/>
<evidence type="ECO:0000313" key="9">
    <source>
        <dbReference type="EMBL" id="OQD67723.1"/>
    </source>
</evidence>
<dbReference type="EMBL" id="MDYM01000003">
    <property type="protein sequence ID" value="OQD67723.1"/>
    <property type="molecule type" value="Genomic_DNA"/>
</dbReference>
<evidence type="ECO:0000313" key="10">
    <source>
        <dbReference type="Proteomes" id="UP000191408"/>
    </source>
</evidence>
<dbReference type="SUPFAM" id="SSF52540">
    <property type="entry name" value="P-loop containing nucleoside triphosphate hydrolases"/>
    <property type="match status" value="1"/>
</dbReference>
<evidence type="ECO:0000256" key="6">
    <source>
        <dbReference type="SAM" id="MobiDB-lite"/>
    </source>
</evidence>
<dbReference type="InterPro" id="IPR007111">
    <property type="entry name" value="NACHT_NTPase"/>
</dbReference>
<accession>A0A1V6NSN0</accession>
<feature type="compositionally biased region" description="Low complexity" evidence="6">
    <location>
        <begin position="729"/>
        <end position="740"/>
    </location>
</feature>
<gene>
    <name evidence="9" type="ORF">PENPOL_c003G02203</name>
</gene>
<evidence type="ECO:0000256" key="5">
    <source>
        <dbReference type="PROSITE-ProRule" id="PRU00042"/>
    </source>
</evidence>
<evidence type="ECO:0008006" key="11">
    <source>
        <dbReference type="Google" id="ProtNLM"/>
    </source>
</evidence>
<dbReference type="PANTHER" id="PTHR10039">
    <property type="entry name" value="AMELOGENIN"/>
    <property type="match status" value="1"/>
</dbReference>
<dbReference type="InterPro" id="IPR036236">
    <property type="entry name" value="Znf_C2H2_sf"/>
</dbReference>
<dbReference type="Pfam" id="PF24809">
    <property type="entry name" value="DUF7708"/>
    <property type="match status" value="1"/>
</dbReference>
<comment type="caution">
    <text evidence="9">The sequence shown here is derived from an EMBL/GenBank/DDBJ whole genome shotgun (WGS) entry which is preliminary data.</text>
</comment>
<dbReference type="STRING" id="60169.A0A1V6NSN0"/>
<dbReference type="SMART" id="SM00355">
    <property type="entry name" value="ZnF_C2H2"/>
    <property type="match status" value="3"/>
</dbReference>
<dbReference type="FunFam" id="3.30.160.60:FF:000100">
    <property type="entry name" value="Zinc finger 45-like"/>
    <property type="match status" value="1"/>
</dbReference>
<feature type="compositionally biased region" description="Basic and acidic residues" evidence="6">
    <location>
        <begin position="758"/>
        <end position="773"/>
    </location>
</feature>
<dbReference type="InterPro" id="IPR027417">
    <property type="entry name" value="P-loop_NTPase"/>
</dbReference>
<evidence type="ECO:0000256" key="1">
    <source>
        <dbReference type="ARBA" id="ARBA00022723"/>
    </source>
</evidence>
<dbReference type="InterPro" id="IPR056125">
    <property type="entry name" value="DUF7708"/>
</dbReference>
<evidence type="ECO:0000259" key="8">
    <source>
        <dbReference type="PROSITE" id="PS50837"/>
    </source>
</evidence>
<dbReference type="Pfam" id="PF24883">
    <property type="entry name" value="NPHP3_N"/>
    <property type="match status" value="1"/>
</dbReference>
<name>A0A1V6NSN0_PENPO</name>
<dbReference type="Proteomes" id="UP000191408">
    <property type="component" value="Unassembled WGS sequence"/>
</dbReference>
<keyword evidence="1" id="KW-0479">Metal-binding</keyword>
<dbReference type="Gene3D" id="3.30.160.60">
    <property type="entry name" value="Classic Zinc Finger"/>
    <property type="match status" value="3"/>
</dbReference>
<keyword evidence="3 5" id="KW-0863">Zinc-finger</keyword>
<feature type="domain" description="C2H2-type" evidence="7">
    <location>
        <begin position="802"/>
        <end position="829"/>
    </location>
</feature>
<feature type="compositionally biased region" description="Polar residues" evidence="6">
    <location>
        <begin position="741"/>
        <end position="755"/>
    </location>
</feature>
<evidence type="ECO:0000256" key="3">
    <source>
        <dbReference type="ARBA" id="ARBA00022771"/>
    </source>
</evidence>
<dbReference type="PROSITE" id="PS50157">
    <property type="entry name" value="ZINC_FINGER_C2H2_2"/>
    <property type="match status" value="2"/>
</dbReference>
<dbReference type="Pfam" id="PF00096">
    <property type="entry name" value="zf-C2H2"/>
    <property type="match status" value="1"/>
</dbReference>
<feature type="domain" description="NACHT" evidence="8">
    <location>
        <begin position="277"/>
        <end position="425"/>
    </location>
</feature>
<dbReference type="SUPFAM" id="SSF57667">
    <property type="entry name" value="beta-beta-alpha zinc fingers"/>
    <property type="match status" value="2"/>
</dbReference>
<evidence type="ECO:0000256" key="4">
    <source>
        <dbReference type="ARBA" id="ARBA00022833"/>
    </source>
</evidence>
<dbReference type="PANTHER" id="PTHR10039:SF14">
    <property type="entry name" value="NACHT DOMAIN-CONTAINING PROTEIN"/>
    <property type="match status" value="1"/>
</dbReference>
<feature type="region of interest" description="Disordered" evidence="6">
    <location>
        <begin position="722"/>
        <end position="773"/>
    </location>
</feature>
<protein>
    <recommendedName>
        <fullName evidence="11">NACHT domain-containing protein</fullName>
    </recommendedName>
</protein>
<dbReference type="InterPro" id="IPR013087">
    <property type="entry name" value="Znf_C2H2_type"/>
</dbReference>
<dbReference type="PROSITE" id="PS00028">
    <property type="entry name" value="ZINC_FINGER_C2H2_1"/>
    <property type="match status" value="2"/>
</dbReference>
<reference evidence="10" key="1">
    <citation type="journal article" date="2017" name="Nat. Microbiol.">
        <title>Global analysis of biosynthetic gene clusters reveals vast potential of secondary metabolite production in Penicillium species.</title>
        <authorList>
            <person name="Nielsen J.C."/>
            <person name="Grijseels S."/>
            <person name="Prigent S."/>
            <person name="Ji B."/>
            <person name="Dainat J."/>
            <person name="Nielsen K.F."/>
            <person name="Frisvad J.C."/>
            <person name="Workman M."/>
            <person name="Nielsen J."/>
        </authorList>
    </citation>
    <scope>NUCLEOTIDE SEQUENCE [LARGE SCALE GENOMIC DNA]</scope>
    <source>
        <strain evidence="10">IBT 4502</strain>
    </source>
</reference>
<dbReference type="OrthoDB" id="21416at2759"/>
<evidence type="ECO:0000256" key="2">
    <source>
        <dbReference type="ARBA" id="ARBA00022737"/>
    </source>
</evidence>
<dbReference type="PROSITE" id="PS50837">
    <property type="entry name" value="NACHT"/>
    <property type="match status" value="1"/>
</dbReference>
<keyword evidence="10" id="KW-1185">Reference proteome</keyword>
<dbReference type="Gene3D" id="3.40.50.300">
    <property type="entry name" value="P-loop containing nucleotide triphosphate hydrolases"/>
    <property type="match status" value="1"/>
</dbReference>
<dbReference type="GO" id="GO:0008270">
    <property type="term" value="F:zinc ion binding"/>
    <property type="evidence" value="ECO:0007669"/>
    <property type="project" value="UniProtKB-KW"/>
</dbReference>
<feature type="domain" description="C2H2-type" evidence="7">
    <location>
        <begin position="774"/>
        <end position="801"/>
    </location>
</feature>
<keyword evidence="2" id="KW-0677">Repeat</keyword>
<evidence type="ECO:0000259" key="7">
    <source>
        <dbReference type="PROSITE" id="PS50157"/>
    </source>
</evidence>
<dbReference type="AlphaFoldDB" id="A0A1V6NSN0"/>
<organism evidence="9 10">
    <name type="scientific">Penicillium polonicum</name>
    <dbReference type="NCBI Taxonomy" id="60169"/>
    <lineage>
        <taxon>Eukaryota</taxon>
        <taxon>Fungi</taxon>
        <taxon>Dikarya</taxon>
        <taxon>Ascomycota</taxon>
        <taxon>Pezizomycotina</taxon>
        <taxon>Eurotiomycetes</taxon>
        <taxon>Eurotiomycetidae</taxon>
        <taxon>Eurotiales</taxon>
        <taxon>Aspergillaceae</taxon>
        <taxon>Penicillium</taxon>
    </lineage>
</organism>
<sequence>MANTYTPLFERSLEAFKKDLNKKDRDNFKFSTLEDLEQCLTQLQVKHRSQRRIQNLNRLRPFLEAMNQFGKVVEVFCNSSEIVPFLWGPVKFLLLIADTFENAFSELLDTYEYIGENLPLLLQYQELFRTNPHMIKVLSLMYEDILNFHRIAIQYFQQRLWKQLWHATWKTQQSRFSSIISGMARHRALIESQAGLSEIADSQESRRLVDDRHNAEVQYESLRRSRTVFNWLRAPDVDGNQYNLTQTRADNPGTGRWLLDNQAFKDWFDPNYPKIPPLLWLNGIPGAGKTVLASLAVEEARRLTPKPTVLFFYCKHGDPERNSFLALARSLLAQILEQDQNLLLYFYQECCDSKEAVLTSPEKVTKLLDFAFKNCKSAYIIIDGLDECERDQRKSIAQWFRTLVESLPITEPWRLRCLFTSQNDSLARKDFDELASLTIGPDDIKNDLQGFCRREADQLRASLYISEDMADSIAATVAQQAGGMFLLAKLIWLNLSAQTTIVGLEQELDPNIFPSGVNDAFLVDEGLVDPLQGDIRMAARCINYLNFPLFVNTPLEHDIRRGDYGFMEYSVIHWVRHLEGAIAEANRRIERTKAEATRPRQGTPEEPDALKHYEALREEDYPGIMAPLAESLGVFIDLHWSPPKKYLEVSARNKKRLQVFQDATFYEQLEQIVVSTKKQLHSFGPLKQEGFTLNLFNLSQGFPSDKDIELSLRQRTPMIQATPQRAPEVQNAQAVQAAQATSDITVHTQEPSSSDSEPEVRPTKRPKTQEKQDFKCPHCAKDFKRLFNLKSHLLTHTVDRPFSCDICHKRFSRKNDCKRHKKIHSGEKDWVCEGCLVSFVRADMLNNHHRAPIGQACLAKIQSQRQGLVP</sequence>
<dbReference type="InterPro" id="IPR056884">
    <property type="entry name" value="NPHP3-like_N"/>
</dbReference>